<gene>
    <name evidence="2" type="ORF">METH_03930</name>
</gene>
<protein>
    <submittedName>
        <fullName evidence="2">Uncharacterized protein</fullName>
    </submittedName>
</protein>
<sequence length="65" mass="6749">MIRKRLPAARTGPAAGSESSEKDEVARTGASSFQKYALLNGWHNGGAGTHHQGVAPPAYAPVTAF</sequence>
<dbReference type="AlphaFoldDB" id="V9VYQ6"/>
<organism evidence="2 3">
    <name type="scientific">Leisingera methylohalidivorans DSM 14336</name>
    <dbReference type="NCBI Taxonomy" id="999552"/>
    <lineage>
        <taxon>Bacteria</taxon>
        <taxon>Pseudomonadati</taxon>
        <taxon>Pseudomonadota</taxon>
        <taxon>Alphaproteobacteria</taxon>
        <taxon>Rhodobacterales</taxon>
        <taxon>Roseobacteraceae</taxon>
        <taxon>Leisingera</taxon>
    </lineage>
</organism>
<proteinExistence type="predicted"/>
<evidence type="ECO:0000313" key="3">
    <source>
        <dbReference type="Proteomes" id="UP000018780"/>
    </source>
</evidence>
<dbReference type="EMBL" id="CP006773">
    <property type="protein sequence ID" value="AHD02869.1"/>
    <property type="molecule type" value="Genomic_DNA"/>
</dbReference>
<feature type="region of interest" description="Disordered" evidence="1">
    <location>
        <begin position="45"/>
        <end position="65"/>
    </location>
</feature>
<evidence type="ECO:0000313" key="2">
    <source>
        <dbReference type="EMBL" id="AHD02869.1"/>
    </source>
</evidence>
<reference evidence="2 3" key="1">
    <citation type="submission" date="2013-09" db="EMBL/GenBank/DDBJ databases">
        <authorList>
            <consortium name="DOE Joint Genome Institute"/>
            <person name="Klenk H.-P."/>
            <person name="Huntemann M."/>
            <person name="Han J."/>
            <person name="Chen A."/>
            <person name="Kyrpides N."/>
            <person name="Mavromatis K."/>
            <person name="Markowitz V."/>
            <person name="Palaniappan K."/>
            <person name="Ivanova N."/>
            <person name="Schaumberg A."/>
            <person name="Pati A."/>
            <person name="Liolios K."/>
            <person name="Nordberg H.P."/>
            <person name="Cantor M.N."/>
            <person name="Hua S.X."/>
            <person name="Woyke T."/>
        </authorList>
    </citation>
    <scope>NUCLEOTIDE SEQUENCE [LARGE SCALE GENOMIC DNA]</scope>
    <source>
        <strain evidence="2 3">DSM 14336</strain>
    </source>
</reference>
<dbReference type="HOGENOM" id="CLU_2844496_0_0_5"/>
<keyword evidence="3" id="KW-1185">Reference proteome</keyword>
<feature type="region of interest" description="Disordered" evidence="1">
    <location>
        <begin position="1"/>
        <end position="28"/>
    </location>
</feature>
<dbReference type="STRING" id="999552.METH_03930"/>
<name>V9VYQ6_9RHOB</name>
<dbReference type="Proteomes" id="UP000018780">
    <property type="component" value="Chromosome"/>
</dbReference>
<dbReference type="PATRIC" id="fig|999552.6.peg.776"/>
<dbReference type="KEGG" id="lmd:METH_03930"/>
<accession>V9VYQ6</accession>
<evidence type="ECO:0000256" key="1">
    <source>
        <dbReference type="SAM" id="MobiDB-lite"/>
    </source>
</evidence>